<dbReference type="AlphaFoldDB" id="A0A7W0C5X3"/>
<evidence type="ECO:0000313" key="2">
    <source>
        <dbReference type="EMBL" id="MBA2879698.1"/>
    </source>
</evidence>
<reference evidence="2 3" key="1">
    <citation type="submission" date="2020-07" db="EMBL/GenBank/DDBJ databases">
        <title>Genomic Encyclopedia of Type Strains, Phase IV (KMG-IV): sequencing the most valuable type-strain genomes for metagenomic binning, comparative biology and taxonomic classification.</title>
        <authorList>
            <person name="Goeker M."/>
        </authorList>
    </citation>
    <scope>NUCLEOTIDE SEQUENCE [LARGE SCALE GENOMIC DNA]</scope>
    <source>
        <strain evidence="2 3">DSM 17721</strain>
    </source>
</reference>
<evidence type="ECO:0000313" key="3">
    <source>
        <dbReference type="Proteomes" id="UP000525298"/>
    </source>
</evidence>
<dbReference type="RefSeq" id="WP_181549404.1">
    <property type="nucleotide sequence ID" value="NZ_JACDUS010000001.1"/>
</dbReference>
<sequence>MNTAPDKSSAGRPARGRNRARNRACQCCGKTVMFCWTCRCGFAICQKCMLENLWGMSCNSITWYCPDCGGLNGFGNQ</sequence>
<keyword evidence="3" id="KW-1185">Reference proteome</keyword>
<proteinExistence type="predicted"/>
<dbReference type="Proteomes" id="UP000525298">
    <property type="component" value="Unassembled WGS sequence"/>
</dbReference>
<name>A0A7W0C5X3_9BACT</name>
<comment type="caution">
    <text evidence="2">The sequence shown here is derived from an EMBL/GenBank/DDBJ whole genome shotgun (WGS) entry which is preliminary data.</text>
</comment>
<feature type="region of interest" description="Disordered" evidence="1">
    <location>
        <begin position="1"/>
        <end position="22"/>
    </location>
</feature>
<evidence type="ECO:0000256" key="1">
    <source>
        <dbReference type="SAM" id="MobiDB-lite"/>
    </source>
</evidence>
<dbReference type="EMBL" id="JACDUS010000001">
    <property type="protein sequence ID" value="MBA2879698.1"/>
    <property type="molecule type" value="Genomic_DNA"/>
</dbReference>
<gene>
    <name evidence="2" type="ORF">HNR65_000005</name>
</gene>
<protein>
    <submittedName>
        <fullName evidence="2">Uncharacterized protein</fullName>
    </submittedName>
</protein>
<organism evidence="2 3">
    <name type="scientific">Desulfosalsimonas propionicica</name>
    <dbReference type="NCBI Taxonomy" id="332175"/>
    <lineage>
        <taxon>Bacteria</taxon>
        <taxon>Pseudomonadati</taxon>
        <taxon>Thermodesulfobacteriota</taxon>
        <taxon>Desulfobacteria</taxon>
        <taxon>Desulfobacterales</taxon>
        <taxon>Desulfosalsimonadaceae</taxon>
        <taxon>Desulfosalsimonas</taxon>
    </lineage>
</organism>
<accession>A0A7W0C5X3</accession>